<evidence type="ECO:0000313" key="5">
    <source>
        <dbReference type="EMBL" id="EPE25803.1"/>
    </source>
</evidence>
<proteinExistence type="inferred from homology"/>
<dbReference type="eggNOG" id="KOG3010">
    <property type="taxonomic scope" value="Eukaryota"/>
</dbReference>
<protein>
    <submittedName>
        <fullName evidence="5">S-adenosyl-L-methionine-dependent methyltransferase</fullName>
    </submittedName>
</protein>
<keyword evidence="2 5" id="KW-0489">Methyltransferase</keyword>
<evidence type="ECO:0000259" key="4">
    <source>
        <dbReference type="Pfam" id="PF08241"/>
    </source>
</evidence>
<dbReference type="PANTHER" id="PTHR44942">
    <property type="entry name" value="METHYLTRANSF_11 DOMAIN-CONTAINING PROTEIN"/>
    <property type="match status" value="1"/>
</dbReference>
<dbReference type="HOGENOM" id="CLU_049344_1_2_1"/>
<comment type="similarity">
    <text evidence="1">Belongs to the methyltransferase superfamily.</text>
</comment>
<feature type="domain" description="Methyltransferase type 11" evidence="4">
    <location>
        <begin position="41"/>
        <end position="136"/>
    </location>
</feature>
<name>S3DGV7_GLAL2</name>
<evidence type="ECO:0000256" key="2">
    <source>
        <dbReference type="ARBA" id="ARBA00022603"/>
    </source>
</evidence>
<dbReference type="GO" id="GO:0008757">
    <property type="term" value="F:S-adenosylmethionine-dependent methyltransferase activity"/>
    <property type="evidence" value="ECO:0007669"/>
    <property type="project" value="InterPro"/>
</dbReference>
<dbReference type="Pfam" id="PF08241">
    <property type="entry name" value="Methyltransf_11"/>
    <property type="match status" value="1"/>
</dbReference>
<dbReference type="InterPro" id="IPR051052">
    <property type="entry name" value="Diverse_substrate_MTase"/>
</dbReference>
<dbReference type="OMA" id="RTWSAYH"/>
<gene>
    <name evidence="5" type="ORF">GLAREA_01715</name>
</gene>
<dbReference type="KEGG" id="glz:GLAREA_01715"/>
<sequence length="295" mass="33380">MATFGKAGFNAVSYATFRPSYPPQLFKTVLSYHQGPSMTLLDLGAGHGLISRELSPSFKRVICTDPSPSMIKQAKASTSSSFSNVSFHEASAEDLHFVDDSSLDMVVAGQAAHWFDYKKVWPELAKKIRKGGTLAFWGYKDNTFVDYPKASKVLDEYCYGDSTLGPYWEQPGRNILRDKLKDIVPPETDWDEVTRYEYEPGTNGKRSGVGDLLMHKRLTLGEMEGYARTFSSFHNWAADHPERKARKDGGDGDIVDEMFDKMRESEPEWAAMGEKWREFELENEWGSAILLARKK</sequence>
<organism evidence="5 6">
    <name type="scientific">Glarea lozoyensis (strain ATCC 20868 / MF5171)</name>
    <dbReference type="NCBI Taxonomy" id="1116229"/>
    <lineage>
        <taxon>Eukaryota</taxon>
        <taxon>Fungi</taxon>
        <taxon>Dikarya</taxon>
        <taxon>Ascomycota</taxon>
        <taxon>Pezizomycotina</taxon>
        <taxon>Leotiomycetes</taxon>
        <taxon>Helotiales</taxon>
        <taxon>Helotiaceae</taxon>
        <taxon>Glarea</taxon>
    </lineage>
</organism>
<evidence type="ECO:0000256" key="3">
    <source>
        <dbReference type="ARBA" id="ARBA00022679"/>
    </source>
</evidence>
<dbReference type="AlphaFoldDB" id="S3DGV7"/>
<dbReference type="PANTHER" id="PTHR44942:SF4">
    <property type="entry name" value="METHYLTRANSFERASE TYPE 11 DOMAIN-CONTAINING PROTEIN"/>
    <property type="match status" value="1"/>
</dbReference>
<reference evidence="5 6" key="1">
    <citation type="journal article" date="2013" name="BMC Genomics">
        <title>Genomics-driven discovery of the pneumocandin biosynthetic gene cluster in the fungus Glarea lozoyensis.</title>
        <authorList>
            <person name="Chen L."/>
            <person name="Yue Q."/>
            <person name="Zhang X."/>
            <person name="Xiang M."/>
            <person name="Wang C."/>
            <person name="Li S."/>
            <person name="Che Y."/>
            <person name="Ortiz-Lopez F.J."/>
            <person name="Bills G.F."/>
            <person name="Liu X."/>
            <person name="An Z."/>
        </authorList>
    </citation>
    <scope>NUCLEOTIDE SEQUENCE [LARGE SCALE GENOMIC DNA]</scope>
    <source>
        <strain evidence="6">ATCC 20868 / MF5171</strain>
    </source>
</reference>
<keyword evidence="3 5" id="KW-0808">Transferase</keyword>
<evidence type="ECO:0000256" key="1">
    <source>
        <dbReference type="ARBA" id="ARBA00008361"/>
    </source>
</evidence>
<dbReference type="RefSeq" id="XP_008087122.1">
    <property type="nucleotide sequence ID" value="XM_008088931.1"/>
</dbReference>
<evidence type="ECO:0000313" key="6">
    <source>
        <dbReference type="Proteomes" id="UP000016922"/>
    </source>
</evidence>
<dbReference type="GeneID" id="19460773"/>
<keyword evidence="6" id="KW-1185">Reference proteome</keyword>
<dbReference type="InterPro" id="IPR013216">
    <property type="entry name" value="Methyltransf_11"/>
</dbReference>
<dbReference type="EMBL" id="KE145371">
    <property type="protein sequence ID" value="EPE25803.1"/>
    <property type="molecule type" value="Genomic_DNA"/>
</dbReference>
<accession>S3DGV7</accession>
<dbReference type="OrthoDB" id="10027013at2759"/>
<dbReference type="Gene3D" id="3.40.50.150">
    <property type="entry name" value="Vaccinia Virus protein VP39"/>
    <property type="match status" value="1"/>
</dbReference>
<dbReference type="SUPFAM" id="SSF53335">
    <property type="entry name" value="S-adenosyl-L-methionine-dependent methyltransferases"/>
    <property type="match status" value="1"/>
</dbReference>
<dbReference type="CDD" id="cd02440">
    <property type="entry name" value="AdoMet_MTases"/>
    <property type="match status" value="1"/>
</dbReference>
<dbReference type="InterPro" id="IPR029063">
    <property type="entry name" value="SAM-dependent_MTases_sf"/>
</dbReference>
<dbReference type="Proteomes" id="UP000016922">
    <property type="component" value="Unassembled WGS sequence"/>
</dbReference>
<dbReference type="GO" id="GO:0032259">
    <property type="term" value="P:methylation"/>
    <property type="evidence" value="ECO:0007669"/>
    <property type="project" value="UniProtKB-KW"/>
</dbReference>